<dbReference type="FunFam" id="3.30.420.80:FF:000010">
    <property type="entry name" value="30S ribosomal protein S11"/>
    <property type="match status" value="1"/>
</dbReference>
<dbReference type="SUPFAM" id="SSF53137">
    <property type="entry name" value="Translational machinery components"/>
    <property type="match status" value="1"/>
</dbReference>
<dbReference type="HAMAP" id="MF_01310">
    <property type="entry name" value="Ribosomal_uS11"/>
    <property type="match status" value="1"/>
</dbReference>
<dbReference type="PROSITE" id="PS00054">
    <property type="entry name" value="RIBOSOMAL_S11"/>
    <property type="match status" value="1"/>
</dbReference>
<organism evidence="6">
    <name type="scientific">marine metagenome</name>
    <dbReference type="NCBI Taxonomy" id="408172"/>
    <lineage>
        <taxon>unclassified sequences</taxon>
        <taxon>metagenomes</taxon>
        <taxon>ecological metagenomes</taxon>
    </lineage>
</organism>
<gene>
    <name evidence="6" type="ORF">METZ01_LOCUS197693</name>
</gene>
<comment type="similarity">
    <text evidence="1">Belongs to the universal ribosomal protein uS11 family.</text>
</comment>
<evidence type="ECO:0000256" key="2">
    <source>
        <dbReference type="ARBA" id="ARBA00022730"/>
    </source>
</evidence>
<dbReference type="GO" id="GO:1990904">
    <property type="term" value="C:ribonucleoprotein complex"/>
    <property type="evidence" value="ECO:0007669"/>
    <property type="project" value="UniProtKB-KW"/>
</dbReference>
<keyword evidence="2" id="KW-0699">rRNA-binding</keyword>
<dbReference type="InterPro" id="IPR036967">
    <property type="entry name" value="Ribosomal_uS11_sf"/>
</dbReference>
<evidence type="ECO:0000256" key="5">
    <source>
        <dbReference type="ARBA" id="ARBA00023274"/>
    </source>
</evidence>
<keyword evidence="4" id="KW-0689">Ribosomal protein</keyword>
<keyword evidence="5" id="KW-0687">Ribonucleoprotein</keyword>
<evidence type="ECO:0000256" key="1">
    <source>
        <dbReference type="ARBA" id="ARBA00006194"/>
    </source>
</evidence>
<dbReference type="Gene3D" id="3.30.420.80">
    <property type="entry name" value="Ribosomal protein S11"/>
    <property type="match status" value="1"/>
</dbReference>
<reference evidence="6" key="1">
    <citation type="submission" date="2018-05" db="EMBL/GenBank/DDBJ databases">
        <authorList>
            <person name="Lanie J.A."/>
            <person name="Ng W.-L."/>
            <person name="Kazmierczak K.M."/>
            <person name="Andrzejewski T.M."/>
            <person name="Davidsen T.M."/>
            <person name="Wayne K.J."/>
            <person name="Tettelin H."/>
            <person name="Glass J.I."/>
            <person name="Rusch D."/>
            <person name="Podicherti R."/>
            <person name="Tsui H.-C.T."/>
            <person name="Winkler M.E."/>
        </authorList>
    </citation>
    <scope>NUCLEOTIDE SEQUENCE</scope>
</reference>
<dbReference type="GO" id="GO:0005840">
    <property type="term" value="C:ribosome"/>
    <property type="evidence" value="ECO:0007669"/>
    <property type="project" value="UniProtKB-KW"/>
</dbReference>
<dbReference type="PANTHER" id="PTHR11759">
    <property type="entry name" value="40S RIBOSOMAL PROTEIN S14/30S RIBOSOMAL PROTEIN S11"/>
    <property type="match status" value="1"/>
</dbReference>
<evidence type="ECO:0000313" key="6">
    <source>
        <dbReference type="EMBL" id="SVB44839.1"/>
    </source>
</evidence>
<keyword evidence="3" id="KW-0694">RNA-binding</keyword>
<evidence type="ECO:0008006" key="7">
    <source>
        <dbReference type="Google" id="ProtNLM"/>
    </source>
</evidence>
<accession>A0A382E345</accession>
<dbReference type="NCBIfam" id="TIGR03632">
    <property type="entry name" value="uS11_bact"/>
    <property type="match status" value="1"/>
</dbReference>
<dbReference type="GO" id="GO:0019843">
    <property type="term" value="F:rRNA binding"/>
    <property type="evidence" value="ECO:0007669"/>
    <property type="project" value="UniProtKB-KW"/>
</dbReference>
<dbReference type="InterPro" id="IPR019981">
    <property type="entry name" value="Ribosomal_uS11_bac-type"/>
</dbReference>
<dbReference type="EMBL" id="UINC01042340">
    <property type="protein sequence ID" value="SVB44839.1"/>
    <property type="molecule type" value="Genomic_DNA"/>
</dbReference>
<sequence length="127" mass="13609">MARRGTRRRERKSVPVGRAYIKATFNNTVVTLTDTQGAVLSWGTAGTAGYKGSRKGTAFAAGRAAEIAARKGMEHGLRRIEIYLKGPGPGREAAIRSLQGVGLVVSGIRDVTPTPHNGCRPPKKRRV</sequence>
<dbReference type="InterPro" id="IPR018102">
    <property type="entry name" value="Ribosomal_uS11_CS"/>
</dbReference>
<dbReference type="PIRSF" id="PIRSF002131">
    <property type="entry name" value="Ribosomal_S11"/>
    <property type="match status" value="1"/>
</dbReference>
<evidence type="ECO:0000256" key="4">
    <source>
        <dbReference type="ARBA" id="ARBA00022980"/>
    </source>
</evidence>
<name>A0A382E345_9ZZZZ</name>
<dbReference type="NCBIfam" id="NF003698">
    <property type="entry name" value="PRK05309.1"/>
    <property type="match status" value="1"/>
</dbReference>
<dbReference type="AlphaFoldDB" id="A0A382E345"/>
<dbReference type="InterPro" id="IPR001971">
    <property type="entry name" value="Ribosomal_uS11"/>
</dbReference>
<dbReference type="GO" id="GO:0003735">
    <property type="term" value="F:structural constituent of ribosome"/>
    <property type="evidence" value="ECO:0007669"/>
    <property type="project" value="InterPro"/>
</dbReference>
<dbReference type="Pfam" id="PF00411">
    <property type="entry name" value="Ribosomal_S11"/>
    <property type="match status" value="1"/>
</dbReference>
<dbReference type="GO" id="GO:0006412">
    <property type="term" value="P:translation"/>
    <property type="evidence" value="ECO:0007669"/>
    <property type="project" value="InterPro"/>
</dbReference>
<proteinExistence type="inferred from homology"/>
<evidence type="ECO:0000256" key="3">
    <source>
        <dbReference type="ARBA" id="ARBA00022884"/>
    </source>
</evidence>
<protein>
    <recommendedName>
        <fullName evidence="7">30S ribosomal protein S11</fullName>
    </recommendedName>
</protein>